<reference evidence="1 2" key="1">
    <citation type="submission" date="2018-08" db="EMBL/GenBank/DDBJ databases">
        <title>Recombination of ecologically and evolutionarily significant loci maintains genetic cohesion in the Pseudomonas syringae species complex.</title>
        <authorList>
            <person name="Dillon M."/>
            <person name="Thakur S."/>
            <person name="Almeida R.N.D."/>
            <person name="Weir B.S."/>
            <person name="Guttman D.S."/>
        </authorList>
    </citation>
    <scope>NUCLEOTIDE SEQUENCE [LARGE SCALE GENOMIC DNA]</scope>
    <source>
        <strain evidence="1 2">ICMP 2788</strain>
    </source>
</reference>
<name>A0A3M2X6W2_PSESJ</name>
<protein>
    <submittedName>
        <fullName evidence="1">Uncharacterized protein</fullName>
    </submittedName>
</protein>
<comment type="caution">
    <text evidence="1">The sequence shown here is derived from an EMBL/GenBank/DDBJ whole genome shotgun (WGS) entry which is preliminary data.</text>
</comment>
<sequence>MQQHPTHIYREMPRALSPFLAGKAMLFIINSLEDIALMALLYVVIVIFSVVRSLFKGEISNVFSPRGLFAIACCFLIVSFGLAFSYLGAIGAGVSGSGISEDGRETLDAMLGISQFCAYSGLACVLMALIQRLRKKKQPS</sequence>
<accession>A0A3M2X6W2</accession>
<evidence type="ECO:0000313" key="1">
    <source>
        <dbReference type="EMBL" id="RMO31973.1"/>
    </source>
</evidence>
<gene>
    <name evidence="1" type="ORF">ALQ44_01850</name>
</gene>
<evidence type="ECO:0000313" key="2">
    <source>
        <dbReference type="Proteomes" id="UP000276886"/>
    </source>
</evidence>
<organism evidence="1 2">
    <name type="scientific">Pseudomonas syringae pv. pisi</name>
    <dbReference type="NCBI Taxonomy" id="59510"/>
    <lineage>
        <taxon>Bacteria</taxon>
        <taxon>Pseudomonadati</taxon>
        <taxon>Pseudomonadota</taxon>
        <taxon>Gammaproteobacteria</taxon>
        <taxon>Pseudomonadales</taxon>
        <taxon>Pseudomonadaceae</taxon>
        <taxon>Pseudomonas</taxon>
        <taxon>Pseudomonas syringae</taxon>
    </lineage>
</organism>
<dbReference type="Proteomes" id="UP000276886">
    <property type="component" value="Unassembled WGS sequence"/>
</dbReference>
<dbReference type="AlphaFoldDB" id="A0A3M2X6W2"/>
<dbReference type="EMBL" id="RBPQ01000046">
    <property type="protein sequence ID" value="RMO31973.1"/>
    <property type="molecule type" value="Genomic_DNA"/>
</dbReference>
<proteinExistence type="predicted"/>